<evidence type="ECO:0000256" key="2">
    <source>
        <dbReference type="ARBA" id="ARBA00022803"/>
    </source>
</evidence>
<accession>A0A1I7ECD0</accession>
<evidence type="ECO:0000256" key="1">
    <source>
        <dbReference type="ARBA" id="ARBA00022737"/>
    </source>
</evidence>
<keyword evidence="5" id="KW-1185">Reference proteome</keyword>
<dbReference type="Pfam" id="PF07719">
    <property type="entry name" value="TPR_2"/>
    <property type="match status" value="1"/>
</dbReference>
<protein>
    <submittedName>
        <fullName evidence="4">Tetratricopeptide repeat-containing protein</fullName>
    </submittedName>
</protein>
<dbReference type="InterPro" id="IPR011990">
    <property type="entry name" value="TPR-like_helical_dom_sf"/>
</dbReference>
<proteinExistence type="predicted"/>
<dbReference type="InterPro" id="IPR013105">
    <property type="entry name" value="TPR_2"/>
</dbReference>
<name>A0A1I7ECD0_9ENTR</name>
<keyword evidence="2 3" id="KW-0802">TPR repeat</keyword>
<dbReference type="EMBL" id="FPAU01000020">
    <property type="protein sequence ID" value="SFU21525.1"/>
    <property type="molecule type" value="Genomic_DNA"/>
</dbReference>
<dbReference type="Proteomes" id="UP000199187">
    <property type="component" value="Unassembled WGS sequence"/>
</dbReference>
<dbReference type="SUPFAM" id="SSF48452">
    <property type="entry name" value="TPR-like"/>
    <property type="match status" value="1"/>
</dbReference>
<sequence>MKQLSHIDEKLENEIVFIVESGNIKHDDEKLDEALSLYIKSWSLIPEPKLEWDISNWVTACLYSVYFDLGNFTTSKEWGEISLKTRSSDIDTSPLIDLGMVCYELGQYDEAIKYFDDAYQYGKNRAFQDRPKKYLDYYLKNRVEQ</sequence>
<dbReference type="InterPro" id="IPR019734">
    <property type="entry name" value="TPR_rpt"/>
</dbReference>
<feature type="repeat" description="TPR" evidence="3">
    <location>
        <begin position="92"/>
        <end position="125"/>
    </location>
</feature>
<gene>
    <name evidence="4" type="ORF">SAMN05192562_1203</name>
</gene>
<dbReference type="RefSeq" id="WP_090127238.1">
    <property type="nucleotide sequence ID" value="NZ_CP045300.1"/>
</dbReference>
<reference evidence="5" key="1">
    <citation type="submission" date="2016-10" db="EMBL/GenBank/DDBJ databases">
        <authorList>
            <person name="Varghese N."/>
            <person name="Submissions S."/>
        </authorList>
    </citation>
    <scope>NUCLEOTIDE SEQUENCE [LARGE SCALE GENOMIC DNA]</scope>
    <source>
        <strain evidence="5">Ah-143</strain>
    </source>
</reference>
<dbReference type="Gene3D" id="1.25.40.10">
    <property type="entry name" value="Tetratricopeptide repeat domain"/>
    <property type="match status" value="1"/>
</dbReference>
<organism evidence="4 5">
    <name type="scientific">Kosakonia arachidis</name>
    <dbReference type="NCBI Taxonomy" id="551989"/>
    <lineage>
        <taxon>Bacteria</taxon>
        <taxon>Pseudomonadati</taxon>
        <taxon>Pseudomonadota</taxon>
        <taxon>Gammaproteobacteria</taxon>
        <taxon>Enterobacterales</taxon>
        <taxon>Enterobacteriaceae</taxon>
        <taxon>Kosakonia</taxon>
    </lineage>
</organism>
<evidence type="ECO:0000313" key="4">
    <source>
        <dbReference type="EMBL" id="SFU21525.1"/>
    </source>
</evidence>
<dbReference type="PROSITE" id="PS50005">
    <property type="entry name" value="TPR"/>
    <property type="match status" value="1"/>
</dbReference>
<dbReference type="AlphaFoldDB" id="A0A1I7ECD0"/>
<dbReference type="OrthoDB" id="1551390at2"/>
<evidence type="ECO:0000256" key="3">
    <source>
        <dbReference type="PROSITE-ProRule" id="PRU00339"/>
    </source>
</evidence>
<evidence type="ECO:0000313" key="5">
    <source>
        <dbReference type="Proteomes" id="UP000199187"/>
    </source>
</evidence>
<keyword evidence="1" id="KW-0677">Repeat</keyword>